<dbReference type="SUPFAM" id="SSF53335">
    <property type="entry name" value="S-adenosyl-L-methionine-dependent methyltransferases"/>
    <property type="match status" value="1"/>
</dbReference>
<evidence type="ECO:0000256" key="1">
    <source>
        <dbReference type="ARBA" id="ARBA00022603"/>
    </source>
</evidence>
<gene>
    <name evidence="4" type="ORF">PBT88_03490</name>
</gene>
<dbReference type="Gene3D" id="3.40.50.150">
    <property type="entry name" value="Vaccinia Virus protein VP39"/>
    <property type="match status" value="1"/>
</dbReference>
<dbReference type="PANTHER" id="PTHR30481">
    <property type="entry name" value="DNA ADENINE METHYLASE"/>
    <property type="match status" value="1"/>
</dbReference>
<sequence>MAYPGGKGRAYQRLINLMPPHDVFIETHLGGGAVMLHKRRASRNVGVDADDAVIARWRARADPTVELFHGDAADYLTRYPPVPTALVFSDPPYWPGSRRRARCYSCDYTEDQHHRLLDVLKGLSCPVMVTGYASEEYDVALDGWHATEYPNCTQTGLVTEKAWTNFEPPVVLHDYDHLGMDFREREALRRRRKSHVKKLQRATAMERNAIFADLADAFPDELKLAARRFDR</sequence>
<dbReference type="GO" id="GO:0008168">
    <property type="term" value="F:methyltransferase activity"/>
    <property type="evidence" value="ECO:0007669"/>
    <property type="project" value="UniProtKB-KW"/>
</dbReference>
<evidence type="ECO:0000256" key="2">
    <source>
        <dbReference type="ARBA" id="ARBA00022679"/>
    </source>
</evidence>
<dbReference type="Proteomes" id="UP001210865">
    <property type="component" value="Chromosome"/>
</dbReference>
<accession>A0ABY7NNW2</accession>
<name>A0ABY7NNW2_9SPHN</name>
<dbReference type="GO" id="GO:0032259">
    <property type="term" value="P:methylation"/>
    <property type="evidence" value="ECO:0007669"/>
    <property type="project" value="UniProtKB-KW"/>
</dbReference>
<keyword evidence="5" id="KW-1185">Reference proteome</keyword>
<keyword evidence="1 4" id="KW-0489">Methyltransferase</keyword>
<protein>
    <submittedName>
        <fullName evidence="4">DNA adenine methylase</fullName>
    </submittedName>
</protein>
<dbReference type="RefSeq" id="WP_270077848.1">
    <property type="nucleotide sequence ID" value="NZ_CP115174.1"/>
</dbReference>
<proteinExistence type="predicted"/>
<dbReference type="InterPro" id="IPR012327">
    <property type="entry name" value="MeTrfase_D12"/>
</dbReference>
<reference evidence="4 5" key="1">
    <citation type="submission" date="2022-12" db="EMBL/GenBank/DDBJ databases">
        <title>Sphingomonas abieness sp. nov., an endophytic bacterium isolated from Abies koreana.</title>
        <authorList>
            <person name="Jiang L."/>
            <person name="Lee J."/>
        </authorList>
    </citation>
    <scope>NUCLEOTIDE SEQUENCE [LARGE SCALE GENOMIC DNA]</scope>
    <source>
        <strain evidence="5">PAMB 00755</strain>
    </source>
</reference>
<evidence type="ECO:0000256" key="3">
    <source>
        <dbReference type="ARBA" id="ARBA00022691"/>
    </source>
</evidence>
<dbReference type="InterPro" id="IPR029063">
    <property type="entry name" value="SAM-dependent_MTases_sf"/>
</dbReference>
<keyword evidence="3" id="KW-0949">S-adenosyl-L-methionine</keyword>
<evidence type="ECO:0000313" key="5">
    <source>
        <dbReference type="Proteomes" id="UP001210865"/>
    </source>
</evidence>
<organism evidence="4 5">
    <name type="scientific">Sphingomonas abietis</name>
    <dbReference type="NCBI Taxonomy" id="3012344"/>
    <lineage>
        <taxon>Bacteria</taxon>
        <taxon>Pseudomonadati</taxon>
        <taxon>Pseudomonadota</taxon>
        <taxon>Alphaproteobacteria</taxon>
        <taxon>Sphingomonadales</taxon>
        <taxon>Sphingomonadaceae</taxon>
        <taxon>Sphingomonas</taxon>
    </lineage>
</organism>
<evidence type="ECO:0000313" key="4">
    <source>
        <dbReference type="EMBL" id="WBO23213.1"/>
    </source>
</evidence>
<dbReference type="EMBL" id="CP115174">
    <property type="protein sequence ID" value="WBO23213.1"/>
    <property type="molecule type" value="Genomic_DNA"/>
</dbReference>
<keyword evidence="2" id="KW-0808">Transferase</keyword>